<accession>A0ABY4JQW3</accession>
<reference evidence="1 2" key="1">
    <citation type="submission" date="2022-04" db="EMBL/GenBank/DDBJ databases">
        <title>Mechanism of arsenic methylation and mitigation arsenic toxicity by Bacillus sp. LH14 from an Arsenic-Contaminated Paddy Soil.</title>
        <authorList>
            <person name="Wang D."/>
        </authorList>
    </citation>
    <scope>NUCLEOTIDE SEQUENCE [LARGE SCALE GENOMIC DNA]</scope>
    <source>
        <strain evidence="1 2">LH14</strain>
    </source>
</reference>
<dbReference type="Proteomes" id="UP000830639">
    <property type="component" value="Chromosome"/>
</dbReference>
<keyword evidence="2" id="KW-1185">Reference proteome</keyword>
<evidence type="ECO:0000313" key="2">
    <source>
        <dbReference type="Proteomes" id="UP000830639"/>
    </source>
</evidence>
<dbReference type="EMBL" id="CP096034">
    <property type="protein sequence ID" value="UPM56218.1"/>
    <property type="molecule type" value="Genomic_DNA"/>
</dbReference>
<protein>
    <submittedName>
        <fullName evidence="1">Uncharacterized protein</fullName>
    </submittedName>
</protein>
<evidence type="ECO:0000313" key="1">
    <source>
        <dbReference type="EMBL" id="UPM56218.1"/>
    </source>
</evidence>
<organism evidence="1 2">
    <name type="scientific">Gottfriedia acidiceleris</name>
    <dbReference type="NCBI Taxonomy" id="371036"/>
    <lineage>
        <taxon>Bacteria</taxon>
        <taxon>Bacillati</taxon>
        <taxon>Bacillota</taxon>
        <taxon>Bacilli</taxon>
        <taxon>Bacillales</taxon>
        <taxon>Bacillaceae</taxon>
        <taxon>Gottfriedia</taxon>
    </lineage>
</organism>
<dbReference type="RefSeq" id="WP_248269129.1">
    <property type="nucleotide sequence ID" value="NZ_CP096034.1"/>
</dbReference>
<proteinExistence type="predicted"/>
<name>A0ABY4JQW3_9BACI</name>
<gene>
    <name evidence="1" type="ORF">MY490_10450</name>
</gene>
<sequence length="65" mass="7391">MEIKDGTSIFDSFDVVKEAVGRVDKVLQIVEDILVNAYQADKLETKQDLIENAKLILQDAREQLK</sequence>